<gene>
    <name evidence="1" type="ORF">SE17_06070</name>
</gene>
<dbReference type="AlphaFoldDB" id="A0A0P9DED4"/>
<dbReference type="Proteomes" id="UP000050509">
    <property type="component" value="Unassembled WGS sequence"/>
</dbReference>
<evidence type="ECO:0000313" key="2">
    <source>
        <dbReference type="Proteomes" id="UP000050509"/>
    </source>
</evidence>
<organism evidence="1 2">
    <name type="scientific">Kouleothrix aurantiaca</name>
    <dbReference type="NCBI Taxonomy" id="186479"/>
    <lineage>
        <taxon>Bacteria</taxon>
        <taxon>Bacillati</taxon>
        <taxon>Chloroflexota</taxon>
        <taxon>Chloroflexia</taxon>
        <taxon>Chloroflexales</taxon>
        <taxon>Roseiflexineae</taxon>
        <taxon>Roseiflexaceae</taxon>
        <taxon>Kouleothrix</taxon>
    </lineage>
</organism>
<proteinExistence type="predicted"/>
<accession>A0A0P9DED4</accession>
<comment type="caution">
    <text evidence="1">The sequence shown here is derived from an EMBL/GenBank/DDBJ whole genome shotgun (WGS) entry which is preliminary data.</text>
</comment>
<keyword evidence="2" id="KW-1185">Reference proteome</keyword>
<name>A0A0P9DED4_9CHLR</name>
<sequence length="130" mass="14725">MGQLVGQYCDQTAPNSGAEPAELKEAWISLTITIEGTQEEQEVFASLSEVVTERNELIHHFLPKWDMLSIDSGRAVEQYLDQQRDKILPVVAHLESLVQAMQEIKKDLASALANPDFLQQFLDRKLDEQD</sequence>
<reference evidence="1 2" key="1">
    <citation type="submission" date="2015-09" db="EMBL/GenBank/DDBJ databases">
        <title>Draft genome sequence of Kouleothrix aurantiaca JCM 19913.</title>
        <authorList>
            <person name="Hemp J."/>
        </authorList>
    </citation>
    <scope>NUCLEOTIDE SEQUENCE [LARGE SCALE GENOMIC DNA]</scope>
    <source>
        <strain evidence="1 2">COM-B</strain>
    </source>
</reference>
<evidence type="ECO:0000313" key="1">
    <source>
        <dbReference type="EMBL" id="KPV54052.1"/>
    </source>
</evidence>
<dbReference type="EMBL" id="LJCR01000123">
    <property type="protein sequence ID" value="KPV54052.1"/>
    <property type="molecule type" value="Genomic_DNA"/>
</dbReference>
<protein>
    <submittedName>
        <fullName evidence="1">Uncharacterized protein</fullName>
    </submittedName>
</protein>